<evidence type="ECO:0000313" key="2">
    <source>
        <dbReference type="EMBL" id="EEY62148.1"/>
    </source>
</evidence>
<dbReference type="KEGG" id="pif:PITG_14042"/>
<dbReference type="STRING" id="403677.D0NNH7"/>
<organism evidence="2 3">
    <name type="scientific">Phytophthora infestans (strain T30-4)</name>
    <name type="common">Potato late blight agent</name>
    <dbReference type="NCBI Taxonomy" id="403677"/>
    <lineage>
        <taxon>Eukaryota</taxon>
        <taxon>Sar</taxon>
        <taxon>Stramenopiles</taxon>
        <taxon>Oomycota</taxon>
        <taxon>Peronosporomycetes</taxon>
        <taxon>Peronosporales</taxon>
        <taxon>Peronosporaceae</taxon>
        <taxon>Phytophthora</taxon>
    </lineage>
</organism>
<dbReference type="RefSeq" id="XP_002899179.1">
    <property type="nucleotide sequence ID" value="XM_002899133.1"/>
</dbReference>
<keyword evidence="3" id="KW-1185">Reference proteome</keyword>
<dbReference type="Proteomes" id="UP000006643">
    <property type="component" value="Unassembled WGS sequence"/>
</dbReference>
<proteinExistence type="predicted"/>
<dbReference type="InParanoid" id="D0NNH7"/>
<dbReference type="AlphaFoldDB" id="D0NNH7"/>
<dbReference type="Gene3D" id="2.40.10.10">
    <property type="entry name" value="Trypsin-like serine proteases"/>
    <property type="match status" value="2"/>
</dbReference>
<gene>
    <name evidence="2" type="ORF">PITG_14042</name>
</gene>
<reference evidence="3" key="1">
    <citation type="journal article" date="2009" name="Nature">
        <title>Genome sequence and analysis of the Irish potato famine pathogen Phytophthora infestans.</title>
        <authorList>
            <consortium name="The Broad Institute Genome Sequencing Platform"/>
            <person name="Haas B.J."/>
            <person name="Kamoun S."/>
            <person name="Zody M.C."/>
            <person name="Jiang R.H."/>
            <person name="Handsaker R.E."/>
            <person name="Cano L.M."/>
            <person name="Grabherr M."/>
            <person name="Kodira C.D."/>
            <person name="Raffaele S."/>
            <person name="Torto-Alalibo T."/>
            <person name="Bozkurt T.O."/>
            <person name="Ah-Fong A.M."/>
            <person name="Alvarado L."/>
            <person name="Anderson V.L."/>
            <person name="Armstrong M.R."/>
            <person name="Avrova A."/>
            <person name="Baxter L."/>
            <person name="Beynon J."/>
            <person name="Boevink P.C."/>
            <person name="Bollmann S.R."/>
            <person name="Bos J.I."/>
            <person name="Bulone V."/>
            <person name="Cai G."/>
            <person name="Cakir C."/>
            <person name="Carrington J.C."/>
            <person name="Chawner M."/>
            <person name="Conti L."/>
            <person name="Costanzo S."/>
            <person name="Ewan R."/>
            <person name="Fahlgren N."/>
            <person name="Fischbach M.A."/>
            <person name="Fugelstad J."/>
            <person name="Gilroy E.M."/>
            <person name="Gnerre S."/>
            <person name="Green P.J."/>
            <person name="Grenville-Briggs L.J."/>
            <person name="Griffith J."/>
            <person name="Grunwald N.J."/>
            <person name="Horn K."/>
            <person name="Horner N.R."/>
            <person name="Hu C.H."/>
            <person name="Huitema E."/>
            <person name="Jeong D.H."/>
            <person name="Jones A.M."/>
            <person name="Jones J.D."/>
            <person name="Jones R.W."/>
            <person name="Karlsson E.K."/>
            <person name="Kunjeti S.G."/>
            <person name="Lamour K."/>
            <person name="Liu Z."/>
            <person name="Ma L."/>
            <person name="Maclean D."/>
            <person name="Chibucos M.C."/>
            <person name="McDonald H."/>
            <person name="McWalters J."/>
            <person name="Meijer H.J."/>
            <person name="Morgan W."/>
            <person name="Morris P.F."/>
            <person name="Munro C.A."/>
            <person name="O'Neill K."/>
            <person name="Ospina-Giraldo M."/>
            <person name="Pinzon A."/>
            <person name="Pritchard L."/>
            <person name="Ramsahoye B."/>
            <person name="Ren Q."/>
            <person name="Restrepo S."/>
            <person name="Roy S."/>
            <person name="Sadanandom A."/>
            <person name="Savidor A."/>
            <person name="Schornack S."/>
            <person name="Schwartz D.C."/>
            <person name="Schumann U.D."/>
            <person name="Schwessinger B."/>
            <person name="Seyer L."/>
            <person name="Sharpe T."/>
            <person name="Silvar C."/>
            <person name="Song J."/>
            <person name="Studholme D.J."/>
            <person name="Sykes S."/>
            <person name="Thines M."/>
            <person name="van de Vondervoort P.J."/>
            <person name="Phuntumart V."/>
            <person name="Wawra S."/>
            <person name="Weide R."/>
            <person name="Win J."/>
            <person name="Young C."/>
            <person name="Zhou S."/>
            <person name="Fry W."/>
            <person name="Meyers B.C."/>
            <person name="van West P."/>
            <person name="Ristaino J."/>
            <person name="Govers F."/>
            <person name="Birch P.R."/>
            <person name="Whisson S.C."/>
            <person name="Judelson H.S."/>
            <person name="Nusbaum C."/>
        </authorList>
    </citation>
    <scope>NUCLEOTIDE SEQUENCE [LARGE SCALE GENOMIC DNA]</scope>
    <source>
        <strain evidence="3">T30-4</strain>
    </source>
</reference>
<sequence>MARKWFQLVGEDGNAVTSATSVAVDVEDVDTLRDAVKEKYKDSHLAGIAASDLTVFAVTQEGKKALEEDSPIGSYGATKKDALVVQVPQRAVEDSDYFISLHVQEQVETAVFVIVEEDDNGVGMGVFKGVGMGVFFSPTLAVTCDHNLTEEYTVGSVVSLALKDEMANVVVVARNSELDFAILKSSSPRSFVPPWNGNPDHLRGRRLVLASFRLGIAEYDSTNDQLGFAPAFGVCVTRHKRHITYNCETYAGDSGAALLIKDGCLVGIHQETVNALREELDRKKVIKDRLTDVEESLDNIARSGLAQGCSGLLVHEFKNVVSE</sequence>
<evidence type="ECO:0000313" key="3">
    <source>
        <dbReference type="Proteomes" id="UP000006643"/>
    </source>
</evidence>
<dbReference type="InterPro" id="IPR009003">
    <property type="entry name" value="Peptidase_S1_PA"/>
</dbReference>
<evidence type="ECO:0000256" key="1">
    <source>
        <dbReference type="ARBA" id="ARBA00023026"/>
    </source>
</evidence>
<dbReference type="OrthoDB" id="125026at2759"/>
<dbReference type="eggNOG" id="ENOG502SP7G">
    <property type="taxonomic scope" value="Eukaryota"/>
</dbReference>
<dbReference type="HOGENOM" id="CLU_073728_0_0_1"/>
<dbReference type="SUPFAM" id="SSF50494">
    <property type="entry name" value="Trypsin-like serine proteases"/>
    <property type="match status" value="1"/>
</dbReference>
<dbReference type="EMBL" id="DS028149">
    <property type="protein sequence ID" value="EEY62148.1"/>
    <property type="molecule type" value="Genomic_DNA"/>
</dbReference>
<dbReference type="InterPro" id="IPR043504">
    <property type="entry name" value="Peptidase_S1_PA_chymotrypsin"/>
</dbReference>
<protein>
    <submittedName>
        <fullName evidence="2">CRN domain-containing protein-containing protein</fullName>
    </submittedName>
</protein>
<dbReference type="GeneID" id="9468266"/>
<keyword evidence="1" id="KW-0843">Virulence</keyword>
<dbReference type="Pfam" id="PF13365">
    <property type="entry name" value="Trypsin_2"/>
    <property type="match status" value="1"/>
</dbReference>
<accession>D0NNH7</accession>
<name>D0NNH7_PHYIT</name>
<dbReference type="VEuPathDB" id="FungiDB:PITG_14042"/>